<keyword evidence="3" id="KW-1185">Reference proteome</keyword>
<feature type="region of interest" description="Disordered" evidence="1">
    <location>
        <begin position="121"/>
        <end position="147"/>
    </location>
</feature>
<protein>
    <submittedName>
        <fullName evidence="2">Uncharacterized protein</fullName>
    </submittedName>
</protein>
<proteinExistence type="predicted"/>
<dbReference type="Proteomes" id="UP001287286">
    <property type="component" value="Unassembled WGS sequence"/>
</dbReference>
<reference evidence="2 3" key="1">
    <citation type="journal article" date="2024" name="Microbiol. Resour. Announc.">
        <title>Genome annotations for the ascomycete fungi Trichoderma harzianum, Trichoderma aggressivum, and Purpureocillium lilacinum.</title>
        <authorList>
            <person name="Beijen E.P.W."/>
            <person name="Ohm R.A."/>
        </authorList>
    </citation>
    <scope>NUCLEOTIDE SEQUENCE [LARGE SCALE GENOMIC DNA]</scope>
    <source>
        <strain evidence="2 3">CBS 150709</strain>
    </source>
</reference>
<dbReference type="EMBL" id="JAWRVI010000001">
    <property type="protein sequence ID" value="KAK4095305.1"/>
    <property type="molecule type" value="Genomic_DNA"/>
</dbReference>
<evidence type="ECO:0000256" key="1">
    <source>
        <dbReference type="SAM" id="MobiDB-lite"/>
    </source>
</evidence>
<name>A0ABR0CG60_PURLI</name>
<sequence>MHRAFHDGKAEYVTLNANGSLAKHKIDVFVGEPHESYVIFSKDIGHAFRSAIARQIGVCLSSDPEKVPLTFFHTSRHFAHAAIPYPRLIIERDLPRQHANDTSPATLWLWGASHSITLDGTPDHEFEESSRESHDRLKGAAELLRDR</sequence>
<evidence type="ECO:0000313" key="3">
    <source>
        <dbReference type="Proteomes" id="UP001287286"/>
    </source>
</evidence>
<comment type="caution">
    <text evidence="2">The sequence shown here is derived from an EMBL/GenBank/DDBJ whole genome shotgun (WGS) entry which is preliminary data.</text>
</comment>
<evidence type="ECO:0000313" key="2">
    <source>
        <dbReference type="EMBL" id="KAK4095305.1"/>
    </source>
</evidence>
<accession>A0ABR0CG60</accession>
<gene>
    <name evidence="2" type="ORF">Purlil1_101</name>
</gene>
<organism evidence="2 3">
    <name type="scientific">Purpureocillium lilacinum</name>
    <name type="common">Paecilomyces lilacinus</name>
    <dbReference type="NCBI Taxonomy" id="33203"/>
    <lineage>
        <taxon>Eukaryota</taxon>
        <taxon>Fungi</taxon>
        <taxon>Dikarya</taxon>
        <taxon>Ascomycota</taxon>
        <taxon>Pezizomycotina</taxon>
        <taxon>Sordariomycetes</taxon>
        <taxon>Hypocreomycetidae</taxon>
        <taxon>Hypocreales</taxon>
        <taxon>Ophiocordycipitaceae</taxon>
        <taxon>Purpureocillium</taxon>
    </lineage>
</organism>